<evidence type="ECO:0000259" key="1">
    <source>
        <dbReference type="Pfam" id="PF13360"/>
    </source>
</evidence>
<name>A0A1I2J2V4_9BACT</name>
<feature type="domain" description="Pyrrolo-quinoline quinone repeat" evidence="1">
    <location>
        <begin position="182"/>
        <end position="285"/>
    </location>
</feature>
<dbReference type="Pfam" id="PF13360">
    <property type="entry name" value="PQQ_2"/>
    <property type="match status" value="1"/>
</dbReference>
<proteinExistence type="predicted"/>
<dbReference type="InterPro" id="IPR011047">
    <property type="entry name" value="Quinoprotein_ADH-like_sf"/>
</dbReference>
<dbReference type="InterPro" id="IPR002372">
    <property type="entry name" value="PQQ_rpt_dom"/>
</dbReference>
<dbReference type="Proteomes" id="UP000199400">
    <property type="component" value="Unassembled WGS sequence"/>
</dbReference>
<dbReference type="AlphaFoldDB" id="A0A1I2J2V4"/>
<evidence type="ECO:0000313" key="3">
    <source>
        <dbReference type="Proteomes" id="UP000199400"/>
    </source>
</evidence>
<evidence type="ECO:0000313" key="2">
    <source>
        <dbReference type="EMBL" id="SFF47266.1"/>
    </source>
</evidence>
<protein>
    <recommendedName>
        <fullName evidence="1">Pyrrolo-quinoline quinone repeat domain-containing protein</fullName>
    </recommendedName>
</protein>
<dbReference type="Gene3D" id="2.130.10.10">
    <property type="entry name" value="YVTN repeat-like/Quinoprotein amine dehydrogenase"/>
    <property type="match status" value="1"/>
</dbReference>
<accession>A0A1I2J2V4</accession>
<dbReference type="InterPro" id="IPR015943">
    <property type="entry name" value="WD40/YVTN_repeat-like_dom_sf"/>
</dbReference>
<keyword evidence="3" id="KW-1185">Reference proteome</keyword>
<organism evidence="2 3">
    <name type="scientific">Nannocystis exedens</name>
    <dbReference type="NCBI Taxonomy" id="54"/>
    <lineage>
        <taxon>Bacteria</taxon>
        <taxon>Pseudomonadati</taxon>
        <taxon>Myxococcota</taxon>
        <taxon>Polyangia</taxon>
        <taxon>Nannocystales</taxon>
        <taxon>Nannocystaceae</taxon>
        <taxon>Nannocystis</taxon>
    </lineage>
</organism>
<dbReference type="SUPFAM" id="SSF50998">
    <property type="entry name" value="Quinoprotein alcohol dehydrogenase-like"/>
    <property type="match status" value="1"/>
</dbReference>
<gene>
    <name evidence="2" type="ORF">SAMN02745121_09082</name>
</gene>
<sequence length="434" mass="48138">MFEARAADVVALPGSLVALDGDLIHLRGLDPATGAELWRTRRHERPGGVHTLYPLGERVLLHAGEVLAIVDARDGALLEHREMWEYGDCELQIFRGMYGPRGREHVPWGRDDVACGFACGCEIQPFDCTLGTRQRPFSGASARVYHSKAAPHDDVCLNPPRLLGRVKGRTLAMLPVDFGHRLAALDGDEIVWRESEQRPVVNRFSTIAGDTARDVCWALDHAEMAVWTCSTGRLLWRASQPDGALLRERVTLAGDRLLVERRTAGRNTVEALAVMSGTRIWKRELAADRVLLVDAGLPDPPRSDGVVYLRLDPATGRTLAEFRLAPKESLWRDPAGGYIRAGGAAYVEFDPEGRERRQIVRDMSDTTWLDEHFIVQTAPDRLTVLRRSTLDVVLSAEGQFAVVESTAALGPGVLLLREHRKNEPLRIALLRAEP</sequence>
<dbReference type="EMBL" id="FOMX01000102">
    <property type="protein sequence ID" value="SFF47266.1"/>
    <property type="molecule type" value="Genomic_DNA"/>
</dbReference>
<reference evidence="3" key="1">
    <citation type="submission" date="2016-10" db="EMBL/GenBank/DDBJ databases">
        <authorList>
            <person name="Varghese N."/>
            <person name="Submissions S."/>
        </authorList>
    </citation>
    <scope>NUCLEOTIDE SEQUENCE [LARGE SCALE GENOMIC DNA]</scope>
    <source>
        <strain evidence="3">ATCC 25963</strain>
    </source>
</reference>